<dbReference type="Proteomes" id="UP001273589">
    <property type="component" value="Unassembled WGS sequence"/>
</dbReference>
<dbReference type="InterPro" id="IPR015422">
    <property type="entry name" value="PyrdxlP-dep_Trfase_small"/>
</dbReference>
<organism evidence="1 2">
    <name type="scientific">Streptomyces europaeiscabiei</name>
    <dbReference type="NCBI Taxonomy" id="146819"/>
    <lineage>
        <taxon>Bacteria</taxon>
        <taxon>Bacillati</taxon>
        <taxon>Actinomycetota</taxon>
        <taxon>Actinomycetes</taxon>
        <taxon>Kitasatosporales</taxon>
        <taxon>Streptomycetaceae</taxon>
        <taxon>Streptomyces</taxon>
    </lineage>
</organism>
<protein>
    <submittedName>
        <fullName evidence="1">Uncharacterized protein</fullName>
    </submittedName>
</protein>
<dbReference type="EMBL" id="JARAWN010000026">
    <property type="protein sequence ID" value="MDX3129538.1"/>
    <property type="molecule type" value="Genomic_DNA"/>
</dbReference>
<dbReference type="Gene3D" id="3.90.1150.10">
    <property type="entry name" value="Aspartate Aminotransferase, domain 1"/>
    <property type="match status" value="1"/>
</dbReference>
<gene>
    <name evidence="1" type="ORF">PV367_06915</name>
</gene>
<proteinExistence type="predicted"/>
<evidence type="ECO:0000313" key="2">
    <source>
        <dbReference type="Proteomes" id="UP001273589"/>
    </source>
</evidence>
<evidence type="ECO:0000313" key="1">
    <source>
        <dbReference type="EMBL" id="MDX3129538.1"/>
    </source>
</evidence>
<name>A0AAJ2UJM0_9ACTN</name>
<reference evidence="1" key="1">
    <citation type="journal article" date="2023" name="Microb. Genom.">
        <title>Mesoterricola silvestris gen. nov., sp. nov., Mesoterricola sediminis sp. nov., Geothrix oryzae sp. nov., Geothrix edaphica sp. nov., Geothrix rubra sp. nov., and Geothrix limicola sp. nov., six novel members of Acidobacteriota isolated from soils.</title>
        <authorList>
            <person name="Weisberg A.J."/>
            <person name="Pearce E."/>
            <person name="Kramer C.G."/>
            <person name="Chang J.H."/>
            <person name="Clarke C.R."/>
        </authorList>
    </citation>
    <scope>NUCLEOTIDE SEQUENCE</scope>
    <source>
        <strain evidence="1">ND06-05F</strain>
    </source>
</reference>
<sequence>MDGAVWRSWVIALAGLVGHFVEQPAVASGAARFRLQVMADHRDDVDTAIDILDNFIREVGVSRR</sequence>
<accession>A0AAJ2UJM0</accession>
<dbReference type="AlphaFoldDB" id="A0AAJ2UJM0"/>
<comment type="caution">
    <text evidence="1">The sequence shown here is derived from an EMBL/GenBank/DDBJ whole genome shotgun (WGS) entry which is preliminary data.</text>
</comment>
<dbReference type="RefSeq" id="WP_319690038.1">
    <property type="nucleotide sequence ID" value="NZ_JARAWN010000026.1"/>
</dbReference>